<evidence type="ECO:0000256" key="5">
    <source>
        <dbReference type="SAM" id="Phobius"/>
    </source>
</evidence>
<proteinExistence type="predicted"/>
<comment type="caution">
    <text evidence="6">The sequence shown here is derived from an EMBL/GenBank/DDBJ whole genome shotgun (WGS) entry which is preliminary data.</text>
</comment>
<evidence type="ECO:0000313" key="6">
    <source>
        <dbReference type="EMBL" id="KAK7461980.1"/>
    </source>
</evidence>
<accession>A0ABR1JKC4</accession>
<keyword evidence="3 5" id="KW-1133">Transmembrane helix</keyword>
<organism evidence="6 7">
    <name type="scientific">Marasmiellus scandens</name>
    <dbReference type="NCBI Taxonomy" id="2682957"/>
    <lineage>
        <taxon>Eukaryota</taxon>
        <taxon>Fungi</taxon>
        <taxon>Dikarya</taxon>
        <taxon>Basidiomycota</taxon>
        <taxon>Agaricomycotina</taxon>
        <taxon>Agaricomycetes</taxon>
        <taxon>Agaricomycetidae</taxon>
        <taxon>Agaricales</taxon>
        <taxon>Marasmiineae</taxon>
        <taxon>Omphalotaceae</taxon>
        <taxon>Marasmiellus</taxon>
    </lineage>
</organism>
<dbReference type="Gene3D" id="1.50.40.10">
    <property type="entry name" value="Mitochondrial carrier domain"/>
    <property type="match status" value="1"/>
</dbReference>
<gene>
    <name evidence="6" type="ORF">VKT23_008412</name>
</gene>
<sequence>MILLPIPILYAIFLTPFMSTLVRYRANYEPRNVYLDGGGSRPFINGYFAMMKRIYTLEGWAGLYRGSLCWLCFQFLSYYLYAILFSVIDYMVRSVLPFGVAATTLFIVRMLYSLAIGIPTSIILYRAVCTPYALPWFSPGTSLSVLLSPMERQKPWKLYFTPGLLILHFALNTPIKAIETSGTLVWHSVAKGNLALYLLAVLLTSVVLSPLPVMIIRLSLQRNHDYYGESDPLLNRPRTEAELAAQFGLRQYCQEDVIGLRDEDDPYTSLFDCFNRMLHEESWRVFYRAYWATFFSQIQWLIVAIWYF</sequence>
<dbReference type="Proteomes" id="UP001498398">
    <property type="component" value="Unassembled WGS sequence"/>
</dbReference>
<reference evidence="6 7" key="1">
    <citation type="submission" date="2024-01" db="EMBL/GenBank/DDBJ databases">
        <title>A draft genome for the cacao thread blight pathogen Marasmiellus scandens.</title>
        <authorList>
            <person name="Baruah I.K."/>
            <person name="Leung J."/>
            <person name="Bukari Y."/>
            <person name="Amoako-Attah I."/>
            <person name="Meinhardt L.W."/>
            <person name="Bailey B.A."/>
            <person name="Cohen S.P."/>
        </authorList>
    </citation>
    <scope>NUCLEOTIDE SEQUENCE [LARGE SCALE GENOMIC DNA]</scope>
    <source>
        <strain evidence="6 7">GH-19</strain>
    </source>
</reference>
<evidence type="ECO:0000256" key="1">
    <source>
        <dbReference type="ARBA" id="ARBA00004370"/>
    </source>
</evidence>
<comment type="subcellular location">
    <subcellularLocation>
        <location evidence="1">Membrane</location>
    </subcellularLocation>
</comment>
<dbReference type="SUPFAM" id="SSF103506">
    <property type="entry name" value="Mitochondrial carrier"/>
    <property type="match status" value="2"/>
</dbReference>
<feature type="transmembrane region" description="Helical" evidence="5">
    <location>
        <begin position="285"/>
        <end position="307"/>
    </location>
</feature>
<evidence type="ECO:0000256" key="4">
    <source>
        <dbReference type="ARBA" id="ARBA00023136"/>
    </source>
</evidence>
<feature type="transmembrane region" description="Helical" evidence="5">
    <location>
        <begin position="6"/>
        <end position="24"/>
    </location>
</feature>
<dbReference type="InterPro" id="IPR023395">
    <property type="entry name" value="MCP_dom_sf"/>
</dbReference>
<keyword evidence="7" id="KW-1185">Reference proteome</keyword>
<feature type="transmembrane region" description="Helical" evidence="5">
    <location>
        <begin position="195"/>
        <end position="216"/>
    </location>
</feature>
<evidence type="ECO:0000256" key="3">
    <source>
        <dbReference type="ARBA" id="ARBA00022989"/>
    </source>
</evidence>
<name>A0ABR1JKC4_9AGAR</name>
<evidence type="ECO:0000256" key="2">
    <source>
        <dbReference type="ARBA" id="ARBA00022692"/>
    </source>
</evidence>
<keyword evidence="4 5" id="KW-0472">Membrane</keyword>
<protein>
    <submittedName>
        <fullName evidence="6">Uncharacterized protein</fullName>
    </submittedName>
</protein>
<evidence type="ECO:0000313" key="7">
    <source>
        <dbReference type="Proteomes" id="UP001498398"/>
    </source>
</evidence>
<keyword evidence="2 5" id="KW-0812">Transmembrane</keyword>
<feature type="transmembrane region" description="Helical" evidence="5">
    <location>
        <begin position="68"/>
        <end position="88"/>
    </location>
</feature>
<dbReference type="EMBL" id="JBANRG010000012">
    <property type="protein sequence ID" value="KAK7461980.1"/>
    <property type="molecule type" value="Genomic_DNA"/>
</dbReference>